<evidence type="ECO:0000313" key="9">
    <source>
        <dbReference type="Proteomes" id="UP001516023"/>
    </source>
</evidence>
<comment type="subcellular location">
    <subcellularLocation>
        <location evidence="1">Membrane</location>
        <topology evidence="1">Multi-pass membrane protein</topology>
    </subcellularLocation>
</comment>
<keyword evidence="4" id="KW-0732">Signal</keyword>
<dbReference type="InterPro" id="IPR036259">
    <property type="entry name" value="MFS_trans_sf"/>
</dbReference>
<keyword evidence="6 7" id="KW-0472">Membrane</keyword>
<dbReference type="InterPro" id="IPR004240">
    <property type="entry name" value="EMP70"/>
</dbReference>
<proteinExistence type="inferred from homology"/>
<dbReference type="Pfam" id="PF02990">
    <property type="entry name" value="EMP70"/>
    <property type="match status" value="1"/>
</dbReference>
<gene>
    <name evidence="8" type="ORF">HJC23_012692</name>
</gene>
<dbReference type="GO" id="GO:0005737">
    <property type="term" value="C:cytoplasm"/>
    <property type="evidence" value="ECO:0007669"/>
    <property type="project" value="UniProtKB-ARBA"/>
</dbReference>
<dbReference type="PANTHER" id="PTHR10766">
    <property type="entry name" value="TRANSMEMBRANE 9 SUPERFAMILY PROTEIN"/>
    <property type="match status" value="1"/>
</dbReference>
<feature type="transmembrane region" description="Helical" evidence="7">
    <location>
        <begin position="608"/>
        <end position="634"/>
    </location>
</feature>
<feature type="transmembrane region" description="Helical" evidence="7">
    <location>
        <begin position="675"/>
        <end position="698"/>
    </location>
</feature>
<evidence type="ECO:0000313" key="8">
    <source>
        <dbReference type="EMBL" id="KAL3788987.1"/>
    </source>
</evidence>
<dbReference type="EMBL" id="JABMIG020000148">
    <property type="protein sequence ID" value="KAL3788987.1"/>
    <property type="molecule type" value="Genomic_DNA"/>
</dbReference>
<name>A0ABD3PMJ4_9STRA</name>
<dbReference type="Proteomes" id="UP001516023">
    <property type="component" value="Unassembled WGS sequence"/>
</dbReference>
<evidence type="ECO:0000256" key="4">
    <source>
        <dbReference type="ARBA" id="ARBA00022729"/>
    </source>
</evidence>
<evidence type="ECO:0000256" key="7">
    <source>
        <dbReference type="RuleBase" id="RU363079"/>
    </source>
</evidence>
<feature type="transmembrane region" description="Helical" evidence="7">
    <location>
        <begin position="484"/>
        <end position="505"/>
    </location>
</feature>
<dbReference type="PANTHER" id="PTHR10766:SF111">
    <property type="entry name" value="TRANSMEMBRANE 9 SUPERFAMILY MEMBER 2"/>
    <property type="match status" value="1"/>
</dbReference>
<keyword evidence="9" id="KW-1185">Reference proteome</keyword>
<keyword evidence="3 7" id="KW-0812">Transmembrane</keyword>
<feature type="non-terminal residue" evidence="8">
    <location>
        <position position="1"/>
    </location>
</feature>
<evidence type="ECO:0000256" key="5">
    <source>
        <dbReference type="ARBA" id="ARBA00022989"/>
    </source>
</evidence>
<organism evidence="8 9">
    <name type="scientific">Cyclotella cryptica</name>
    <dbReference type="NCBI Taxonomy" id="29204"/>
    <lineage>
        <taxon>Eukaryota</taxon>
        <taxon>Sar</taxon>
        <taxon>Stramenopiles</taxon>
        <taxon>Ochrophyta</taxon>
        <taxon>Bacillariophyta</taxon>
        <taxon>Coscinodiscophyceae</taxon>
        <taxon>Thalassiosirophycidae</taxon>
        <taxon>Stephanodiscales</taxon>
        <taxon>Stephanodiscaceae</taxon>
        <taxon>Cyclotella</taxon>
    </lineage>
</organism>
<evidence type="ECO:0000256" key="1">
    <source>
        <dbReference type="ARBA" id="ARBA00004141"/>
    </source>
</evidence>
<evidence type="ECO:0000256" key="3">
    <source>
        <dbReference type="ARBA" id="ARBA00022692"/>
    </source>
</evidence>
<evidence type="ECO:0000256" key="2">
    <source>
        <dbReference type="ARBA" id="ARBA00005227"/>
    </source>
</evidence>
<feature type="transmembrane region" description="Helical" evidence="7">
    <location>
        <begin position="640"/>
        <end position="663"/>
    </location>
</feature>
<accession>A0ABD3PMJ4</accession>
<comment type="caution">
    <text evidence="8">The sequence shown here is derived from an EMBL/GenBank/DDBJ whole genome shotgun (WGS) entry which is preliminary data.</text>
</comment>
<protein>
    <recommendedName>
        <fullName evidence="7">Transmembrane 9 superfamily member</fullName>
    </recommendedName>
</protein>
<dbReference type="SUPFAM" id="SSF103473">
    <property type="entry name" value="MFS general substrate transporter"/>
    <property type="match status" value="1"/>
</dbReference>
<feature type="transmembrane region" description="Helical" evidence="7">
    <location>
        <begin position="380"/>
        <end position="404"/>
    </location>
</feature>
<reference evidence="8 9" key="1">
    <citation type="journal article" date="2020" name="G3 (Bethesda)">
        <title>Improved Reference Genome for Cyclotella cryptica CCMP332, a Model for Cell Wall Morphogenesis, Salinity Adaptation, and Lipid Production in Diatoms (Bacillariophyta).</title>
        <authorList>
            <person name="Roberts W.R."/>
            <person name="Downey K.M."/>
            <person name="Ruck E.C."/>
            <person name="Traller J.C."/>
            <person name="Alverson A.J."/>
        </authorList>
    </citation>
    <scope>NUCLEOTIDE SEQUENCE [LARGE SCALE GENOMIC DNA]</scope>
    <source>
        <strain evidence="8 9">CCMP332</strain>
    </source>
</reference>
<dbReference type="AlphaFoldDB" id="A0ABD3PMJ4"/>
<dbReference type="GO" id="GO:0016020">
    <property type="term" value="C:membrane"/>
    <property type="evidence" value="ECO:0007669"/>
    <property type="project" value="UniProtKB-SubCell"/>
</dbReference>
<feature type="transmembrane region" description="Helical" evidence="7">
    <location>
        <begin position="452"/>
        <end position="478"/>
    </location>
</feature>
<keyword evidence="5 7" id="KW-1133">Transmembrane helix</keyword>
<feature type="transmembrane region" description="Helical" evidence="7">
    <location>
        <begin position="710"/>
        <end position="740"/>
    </location>
</feature>
<sequence>TEVEAAPRRHPEIVVSPTNRTSNIVRKPSKISYPTKNNRTISILGIRGNFACWQARHVFREAFSDNKSSRCFAVYCTIPHAPDTHPNTILSTERSSLTMTTLRSALAKGAVFTMAVLKTCHGFYVPGVRPHEFLPGEDVPMKVNAMTSIHTQLPKDYYRLPFCRPTGGPKMASENLGEFLTGNKIQNSPYSINMLREVNCQVLCQVTLTKVEAHSLGQHIKYNYHNNWIIDNLPGASVGLSQGGMTLKHYAGGFPIGFIARDTKEAFVYNHMNIILEYHNPEGKEGHRVVGFAVEPISVRHRYAGGYVWDGESSEGFTKPLDTCMTGEHMDRGNVVEFQRVAEGESIIYTYDVIWKYSETAWASRWDVYLSEDHMVPAQVHWYSITNSILVVLFLSLLVVSILVRNLRRDIAGYNALEQLTDEEKEEEQEESGWKLIHADVFRPPSSWPMAYCILIGSGTQIGVCGLATICLAAVGFLSPARRGSLMTATLVFYMLCGCLAGYTSSRLYKSFKGRQWQLCTLFTATAFPGLCFIIFIFFNTILAFFRSTASVPFLDLVIVAAMWCCISIPLVFLGAYFGYKEDYITFPTVTSTIARAIPQPTFFMKPIVGIGLAGMVPFAAAYVELFFIMTSLWMDQFYYVFGFTLVVYLILLITCAEVTVLLCYYQLCAENHRWWWFSFFAAASPAMYTFVYSIFWFRSLEASKMLITYMLYFGYMFLICFAMLCVTGAVGSLTCLWFIRKIFGTIKVD</sequence>
<evidence type="ECO:0000256" key="6">
    <source>
        <dbReference type="ARBA" id="ARBA00023136"/>
    </source>
</evidence>
<feature type="transmembrane region" description="Helical" evidence="7">
    <location>
        <begin position="517"/>
        <end position="546"/>
    </location>
</feature>
<feature type="transmembrane region" description="Helical" evidence="7">
    <location>
        <begin position="558"/>
        <end position="580"/>
    </location>
</feature>
<comment type="similarity">
    <text evidence="2 7">Belongs to the nonaspanin (TM9SF) (TC 9.A.2) family.</text>
</comment>